<evidence type="ECO:0000313" key="6">
    <source>
        <dbReference type="EMBL" id="NHN32153.1"/>
    </source>
</evidence>
<dbReference type="PANTHER" id="PTHR43060:SF15">
    <property type="entry name" value="3-HYDROXYISOBUTYRATE DEHYDROGENASE-LIKE 1, MITOCHONDRIAL-RELATED"/>
    <property type="match status" value="1"/>
</dbReference>
<keyword evidence="7" id="KW-1185">Reference proteome</keyword>
<evidence type="ECO:0000256" key="2">
    <source>
        <dbReference type="ARBA" id="ARBA00023002"/>
    </source>
</evidence>
<gene>
    <name evidence="6" type="ORF">G9U52_20135</name>
</gene>
<keyword evidence="3" id="KW-0520">NAD</keyword>
<evidence type="ECO:0000313" key="7">
    <source>
        <dbReference type="Proteomes" id="UP001165962"/>
    </source>
</evidence>
<evidence type="ECO:0000259" key="5">
    <source>
        <dbReference type="Pfam" id="PF14833"/>
    </source>
</evidence>
<accession>A0ABX0J858</accession>
<proteinExistence type="inferred from homology"/>
<sequence>MKHIGFIGMGVMGSRMAARLIKAGFSVTVYNRTASKIEPLVQLGASRAETIREAVAGADIICTCLSMPEDVRQLYTGEQGIFEGAKPGAVCMDFTTVGRDLSVQLAEEANARQLAFLDTPMSGGPEGAAQGTLTIMVGGRAEAYEVCLPVLRQLGANVQYLGPAGMGSVAKLINQYLVAVHTLAATEALVTGSAYGIDPEQLYQILSTSYGDSKMLRRHMEQHVLERNFEPGGALKYLLKDIRLANQLVAGAGLEASTGQHVEAVLQRADEQHFGDKDMSAVLLSLELLTGVKVEKK</sequence>
<dbReference type="Proteomes" id="UP001165962">
    <property type="component" value="Unassembled WGS sequence"/>
</dbReference>
<dbReference type="InterPro" id="IPR029154">
    <property type="entry name" value="HIBADH-like_NADP-bd"/>
</dbReference>
<comment type="caution">
    <text evidence="6">The sequence shown here is derived from an EMBL/GenBank/DDBJ whole genome shotgun (WGS) entry which is preliminary data.</text>
</comment>
<evidence type="ECO:0000256" key="1">
    <source>
        <dbReference type="ARBA" id="ARBA00009080"/>
    </source>
</evidence>
<dbReference type="Pfam" id="PF14833">
    <property type="entry name" value="NAD_binding_11"/>
    <property type="match status" value="1"/>
</dbReference>
<name>A0ABX0J858_9BACL</name>
<dbReference type="RefSeq" id="WP_166152578.1">
    <property type="nucleotide sequence ID" value="NZ_JAAOIW010000007.1"/>
</dbReference>
<dbReference type="SUPFAM" id="SSF48179">
    <property type="entry name" value="6-phosphogluconate dehydrogenase C-terminal domain-like"/>
    <property type="match status" value="1"/>
</dbReference>
<evidence type="ECO:0000256" key="3">
    <source>
        <dbReference type="ARBA" id="ARBA00023027"/>
    </source>
</evidence>
<dbReference type="PIRSF" id="PIRSF000103">
    <property type="entry name" value="HIBADH"/>
    <property type="match status" value="1"/>
</dbReference>
<dbReference type="InterPro" id="IPR013328">
    <property type="entry name" value="6PGD_dom2"/>
</dbReference>
<dbReference type="PANTHER" id="PTHR43060">
    <property type="entry name" value="3-HYDROXYISOBUTYRATE DEHYDROGENASE-LIKE 1, MITOCHONDRIAL-RELATED"/>
    <property type="match status" value="1"/>
</dbReference>
<protein>
    <submittedName>
        <fullName evidence="6">NAD(P)-dependent oxidoreductase</fullName>
    </submittedName>
</protein>
<feature type="domain" description="3-hydroxyisobutyrate dehydrogenase-like NAD-binding" evidence="5">
    <location>
        <begin position="165"/>
        <end position="283"/>
    </location>
</feature>
<dbReference type="Pfam" id="PF03446">
    <property type="entry name" value="NAD_binding_2"/>
    <property type="match status" value="1"/>
</dbReference>
<organism evidence="6 7">
    <name type="scientific">Paenibacillus agricola</name>
    <dbReference type="NCBI Taxonomy" id="2716264"/>
    <lineage>
        <taxon>Bacteria</taxon>
        <taxon>Bacillati</taxon>
        <taxon>Bacillota</taxon>
        <taxon>Bacilli</taxon>
        <taxon>Bacillales</taxon>
        <taxon>Paenibacillaceae</taxon>
        <taxon>Paenibacillus</taxon>
    </lineage>
</organism>
<dbReference type="InterPro" id="IPR006115">
    <property type="entry name" value="6PGDH_NADP-bd"/>
</dbReference>
<dbReference type="SUPFAM" id="SSF51735">
    <property type="entry name" value="NAD(P)-binding Rossmann-fold domains"/>
    <property type="match status" value="1"/>
</dbReference>
<reference evidence="6" key="1">
    <citation type="submission" date="2020-03" db="EMBL/GenBank/DDBJ databases">
        <title>Draft sequencing of Paenibacilllus sp. S3N08.</title>
        <authorList>
            <person name="Kim D.-U."/>
        </authorList>
    </citation>
    <scope>NUCLEOTIDE SEQUENCE</scope>
    <source>
        <strain evidence="6">S3N08</strain>
    </source>
</reference>
<dbReference type="InterPro" id="IPR015815">
    <property type="entry name" value="HIBADH-related"/>
</dbReference>
<keyword evidence="2" id="KW-0560">Oxidoreductase</keyword>
<evidence type="ECO:0000259" key="4">
    <source>
        <dbReference type="Pfam" id="PF03446"/>
    </source>
</evidence>
<feature type="domain" description="6-phosphogluconate dehydrogenase NADP-binding" evidence="4">
    <location>
        <begin position="4"/>
        <end position="162"/>
    </location>
</feature>
<comment type="similarity">
    <text evidence="1">Belongs to the HIBADH-related family.</text>
</comment>
<dbReference type="InterPro" id="IPR036291">
    <property type="entry name" value="NAD(P)-bd_dom_sf"/>
</dbReference>
<dbReference type="Gene3D" id="1.10.1040.10">
    <property type="entry name" value="N-(1-d-carboxylethyl)-l-norvaline Dehydrogenase, domain 2"/>
    <property type="match status" value="1"/>
</dbReference>
<dbReference type="InterPro" id="IPR008927">
    <property type="entry name" value="6-PGluconate_DH-like_C_sf"/>
</dbReference>
<dbReference type="Gene3D" id="3.40.50.720">
    <property type="entry name" value="NAD(P)-binding Rossmann-like Domain"/>
    <property type="match status" value="1"/>
</dbReference>
<dbReference type="EMBL" id="JAAOIW010000007">
    <property type="protein sequence ID" value="NHN32153.1"/>
    <property type="molecule type" value="Genomic_DNA"/>
</dbReference>